<keyword evidence="3" id="KW-1185">Reference proteome</keyword>
<dbReference type="OrthoDB" id="2295993at2759"/>
<feature type="compositionally biased region" description="Polar residues" evidence="1">
    <location>
        <begin position="85"/>
        <end position="104"/>
    </location>
</feature>
<feature type="compositionally biased region" description="Low complexity" evidence="1">
    <location>
        <begin position="20"/>
        <end position="32"/>
    </location>
</feature>
<feature type="region of interest" description="Disordered" evidence="1">
    <location>
        <begin position="1"/>
        <end position="43"/>
    </location>
</feature>
<protein>
    <submittedName>
        <fullName evidence="2">Uncharacterized protein</fullName>
    </submittedName>
</protein>
<comment type="caution">
    <text evidence="2">The sequence shown here is derived from an EMBL/GenBank/DDBJ whole genome shotgun (WGS) entry which is preliminary data.</text>
</comment>
<reference evidence="2 3" key="1">
    <citation type="submission" date="2020-12" db="EMBL/GenBank/DDBJ databases">
        <title>Metabolic potential, ecology and presence of endohyphal bacteria is reflected in genomic diversity of Mucoromycotina.</title>
        <authorList>
            <person name="Muszewska A."/>
            <person name="Okrasinska A."/>
            <person name="Steczkiewicz K."/>
            <person name="Drgas O."/>
            <person name="Orlowska M."/>
            <person name="Perlinska-Lenart U."/>
            <person name="Aleksandrzak-Piekarczyk T."/>
            <person name="Szatraj K."/>
            <person name="Zielenkiewicz U."/>
            <person name="Pilsyk S."/>
            <person name="Malc E."/>
            <person name="Mieczkowski P."/>
            <person name="Kruszewska J.S."/>
            <person name="Biernat P."/>
            <person name="Pawlowska J."/>
        </authorList>
    </citation>
    <scope>NUCLEOTIDE SEQUENCE [LARGE SCALE GENOMIC DNA]</scope>
    <source>
        <strain evidence="2 3">CBS 142.35</strain>
    </source>
</reference>
<feature type="region of interest" description="Disordered" evidence="1">
    <location>
        <begin position="61"/>
        <end position="104"/>
    </location>
</feature>
<proteinExistence type="predicted"/>
<name>A0A8H7RCD6_9FUNG</name>
<gene>
    <name evidence="2" type="ORF">INT45_000777</name>
</gene>
<dbReference type="EMBL" id="JAEPRB010001063">
    <property type="protein sequence ID" value="KAG2208369.1"/>
    <property type="molecule type" value="Genomic_DNA"/>
</dbReference>
<dbReference type="AlphaFoldDB" id="A0A8H7RCD6"/>
<feature type="compositionally biased region" description="Low complexity" evidence="1">
    <location>
        <begin position="74"/>
        <end position="84"/>
    </location>
</feature>
<evidence type="ECO:0000313" key="3">
    <source>
        <dbReference type="Proteomes" id="UP000646827"/>
    </source>
</evidence>
<sequence>MKASLGSPLRQFHAALRQDATSSTSASSTSASPLSNERVISSTSYNEESGYDFFDDYVDYDDYEPITDEPHGASSNNNSFPPNNHYSLPSSQQYHVPRSKSSSNDDWAKLFPDLWKAYLRGLGLYSVDTTKLDLIGKRKCSCDIMDINKVICVFKCG</sequence>
<evidence type="ECO:0000256" key="1">
    <source>
        <dbReference type="SAM" id="MobiDB-lite"/>
    </source>
</evidence>
<feature type="compositionally biased region" description="Polar residues" evidence="1">
    <location>
        <begin position="33"/>
        <end position="43"/>
    </location>
</feature>
<accession>A0A8H7RCD6</accession>
<dbReference type="Proteomes" id="UP000646827">
    <property type="component" value="Unassembled WGS sequence"/>
</dbReference>
<organism evidence="2 3">
    <name type="scientific">Circinella minor</name>
    <dbReference type="NCBI Taxonomy" id="1195481"/>
    <lineage>
        <taxon>Eukaryota</taxon>
        <taxon>Fungi</taxon>
        <taxon>Fungi incertae sedis</taxon>
        <taxon>Mucoromycota</taxon>
        <taxon>Mucoromycotina</taxon>
        <taxon>Mucoromycetes</taxon>
        <taxon>Mucorales</taxon>
        <taxon>Lichtheimiaceae</taxon>
        <taxon>Circinella</taxon>
    </lineage>
</organism>
<evidence type="ECO:0000313" key="2">
    <source>
        <dbReference type="EMBL" id="KAG2208369.1"/>
    </source>
</evidence>